<accession>A0AAV7IQ27</accession>
<evidence type="ECO:0000313" key="1">
    <source>
        <dbReference type="EMBL" id="KAH0566974.1"/>
    </source>
</evidence>
<organism evidence="1 2">
    <name type="scientific">Cotesia glomerata</name>
    <name type="common">Lepidopteran parasitic wasp</name>
    <name type="synonym">Apanteles glomeratus</name>
    <dbReference type="NCBI Taxonomy" id="32391"/>
    <lineage>
        <taxon>Eukaryota</taxon>
        <taxon>Metazoa</taxon>
        <taxon>Ecdysozoa</taxon>
        <taxon>Arthropoda</taxon>
        <taxon>Hexapoda</taxon>
        <taxon>Insecta</taxon>
        <taxon>Pterygota</taxon>
        <taxon>Neoptera</taxon>
        <taxon>Endopterygota</taxon>
        <taxon>Hymenoptera</taxon>
        <taxon>Apocrita</taxon>
        <taxon>Ichneumonoidea</taxon>
        <taxon>Braconidae</taxon>
        <taxon>Microgastrinae</taxon>
        <taxon>Cotesia</taxon>
    </lineage>
</organism>
<reference evidence="1 2" key="1">
    <citation type="journal article" date="2021" name="J. Hered.">
        <title>A chromosome-level genome assembly of the parasitoid wasp, Cotesia glomerata (Hymenoptera: Braconidae).</title>
        <authorList>
            <person name="Pinto B.J."/>
            <person name="Weis J.J."/>
            <person name="Gamble T."/>
            <person name="Ode P.J."/>
            <person name="Paul R."/>
            <person name="Zaspel J.M."/>
        </authorList>
    </citation>
    <scope>NUCLEOTIDE SEQUENCE [LARGE SCALE GENOMIC DNA]</scope>
    <source>
        <strain evidence="1">CgM1</strain>
    </source>
</reference>
<gene>
    <name evidence="1" type="ORF">KQX54_005833</name>
</gene>
<comment type="caution">
    <text evidence="1">The sequence shown here is derived from an EMBL/GenBank/DDBJ whole genome shotgun (WGS) entry which is preliminary data.</text>
</comment>
<protein>
    <submittedName>
        <fullName evidence="1">Uncharacterized protein</fullName>
    </submittedName>
</protein>
<keyword evidence="2" id="KW-1185">Reference proteome</keyword>
<evidence type="ECO:0000313" key="2">
    <source>
        <dbReference type="Proteomes" id="UP000826195"/>
    </source>
</evidence>
<proteinExistence type="predicted"/>
<dbReference type="EMBL" id="JAHXZJ010000001">
    <property type="protein sequence ID" value="KAH0566974.1"/>
    <property type="molecule type" value="Genomic_DNA"/>
</dbReference>
<dbReference type="Proteomes" id="UP000826195">
    <property type="component" value="Unassembled WGS sequence"/>
</dbReference>
<name>A0AAV7IQ27_COTGL</name>
<dbReference type="AlphaFoldDB" id="A0AAV7IQ27"/>
<sequence>MLNNSLLVIHRYQPDPPARTHIRVQVLIHGLPSHVKLCRPCGGGSSGGGGWWMVERPPNWKLSRAWKPNYEVPAGAHYATTGFSISAVLVRVGCSIVYPNGVATITIRPSPSSNRHPRVPSHSLYISSPLRTRTYVGHPLALFSFYCVRLRAQILLNTQQHSIQL</sequence>